<evidence type="ECO:0000313" key="4">
    <source>
        <dbReference type="Proteomes" id="UP001431926"/>
    </source>
</evidence>
<dbReference type="EMBL" id="CP109491">
    <property type="protein sequence ID" value="WUX38767.1"/>
    <property type="molecule type" value="Genomic_DNA"/>
</dbReference>
<keyword evidence="2" id="KW-0812">Transmembrane</keyword>
<feature type="region of interest" description="Disordered" evidence="1">
    <location>
        <begin position="1"/>
        <end position="30"/>
    </location>
</feature>
<evidence type="ECO:0000256" key="2">
    <source>
        <dbReference type="SAM" id="Phobius"/>
    </source>
</evidence>
<sequence length="280" mass="29864">MNDDDTNPVNEPTGPTGPTESAGSAEALAPVPAPARRVRRVVLTALPVVLVLGAVGGAAAYTKNTVDTADRTVTTTVLDVDHAPSGEDPAGGPARGRHDTELTKLLLPVPKGYRLGPDIGELGNDSETSGAKAAAAMKEMGRGLAGKDRRELNKYVERLRIRGIAQRSYTSDANDLVVNVQIMKMQDKRAVRSSYVNRKKLLDSFDVFRKGPSIDGHKKATCYRLPKGDKDTLDGITCIAYEGEVSVTVDANGTKPFSPSDVVDLVKDQLDHIASPGEYI</sequence>
<organism evidence="3 4">
    <name type="scientific">Streptomyces anulatus</name>
    <name type="common">Streptomyces chrysomallus</name>
    <dbReference type="NCBI Taxonomy" id="1892"/>
    <lineage>
        <taxon>Bacteria</taxon>
        <taxon>Bacillati</taxon>
        <taxon>Actinomycetota</taxon>
        <taxon>Actinomycetes</taxon>
        <taxon>Kitasatosporales</taxon>
        <taxon>Streptomycetaceae</taxon>
        <taxon>Streptomyces</taxon>
    </lineage>
</organism>
<evidence type="ECO:0008006" key="5">
    <source>
        <dbReference type="Google" id="ProtNLM"/>
    </source>
</evidence>
<dbReference type="Proteomes" id="UP001431926">
    <property type="component" value="Chromosome"/>
</dbReference>
<protein>
    <recommendedName>
        <fullName evidence="5">Secreted protein</fullName>
    </recommendedName>
</protein>
<reference evidence="3" key="1">
    <citation type="submission" date="2022-10" db="EMBL/GenBank/DDBJ databases">
        <title>The complete genomes of actinobacterial strains from the NBC collection.</title>
        <authorList>
            <person name="Joergensen T.S."/>
            <person name="Alvarez Arevalo M."/>
            <person name="Sterndorff E.B."/>
            <person name="Faurdal D."/>
            <person name="Vuksanovic O."/>
            <person name="Mourched A.-S."/>
            <person name="Charusanti P."/>
            <person name="Shaw S."/>
            <person name="Blin K."/>
            <person name="Weber T."/>
        </authorList>
    </citation>
    <scope>NUCLEOTIDE SEQUENCE</scope>
    <source>
        <strain evidence="3">NBC_01436</strain>
    </source>
</reference>
<keyword evidence="2" id="KW-1133">Transmembrane helix</keyword>
<evidence type="ECO:0000256" key="1">
    <source>
        <dbReference type="SAM" id="MobiDB-lite"/>
    </source>
</evidence>
<keyword evidence="4" id="KW-1185">Reference proteome</keyword>
<dbReference type="RefSeq" id="WP_329357159.1">
    <property type="nucleotide sequence ID" value="NZ_CP109490.1"/>
</dbReference>
<name>A0ABZ1ZMH9_STRAQ</name>
<evidence type="ECO:0000313" key="3">
    <source>
        <dbReference type="EMBL" id="WUX38767.1"/>
    </source>
</evidence>
<feature type="transmembrane region" description="Helical" evidence="2">
    <location>
        <begin position="41"/>
        <end position="61"/>
    </location>
</feature>
<accession>A0ABZ1ZMH9</accession>
<proteinExistence type="predicted"/>
<keyword evidence="2" id="KW-0472">Membrane</keyword>
<gene>
    <name evidence="3" type="ORF">OG367_22160</name>
</gene>